<gene>
    <name evidence="2" type="ORF">N658DRAFT_486384</name>
</gene>
<dbReference type="EMBL" id="MU863637">
    <property type="protein sequence ID" value="KAK4101005.1"/>
    <property type="molecule type" value="Genomic_DNA"/>
</dbReference>
<feature type="compositionally biased region" description="Basic and acidic residues" evidence="1">
    <location>
        <begin position="114"/>
        <end position="127"/>
    </location>
</feature>
<keyword evidence="3" id="KW-1185">Reference proteome</keyword>
<dbReference type="Proteomes" id="UP001305647">
    <property type="component" value="Unassembled WGS sequence"/>
</dbReference>
<name>A0AAN6T0W3_9PEZI</name>
<evidence type="ECO:0000256" key="1">
    <source>
        <dbReference type="SAM" id="MobiDB-lite"/>
    </source>
</evidence>
<reference evidence="2" key="1">
    <citation type="journal article" date="2023" name="Mol. Phylogenet. Evol.">
        <title>Genome-scale phylogeny and comparative genomics of the fungal order Sordariales.</title>
        <authorList>
            <person name="Hensen N."/>
            <person name="Bonometti L."/>
            <person name="Westerberg I."/>
            <person name="Brannstrom I.O."/>
            <person name="Guillou S."/>
            <person name="Cros-Aarteil S."/>
            <person name="Calhoun S."/>
            <person name="Haridas S."/>
            <person name="Kuo A."/>
            <person name="Mondo S."/>
            <person name="Pangilinan J."/>
            <person name="Riley R."/>
            <person name="LaButti K."/>
            <person name="Andreopoulos B."/>
            <person name="Lipzen A."/>
            <person name="Chen C."/>
            <person name="Yan M."/>
            <person name="Daum C."/>
            <person name="Ng V."/>
            <person name="Clum A."/>
            <person name="Steindorff A."/>
            <person name="Ohm R.A."/>
            <person name="Martin F."/>
            <person name="Silar P."/>
            <person name="Natvig D.O."/>
            <person name="Lalanne C."/>
            <person name="Gautier V."/>
            <person name="Ament-Velasquez S.L."/>
            <person name="Kruys A."/>
            <person name="Hutchinson M.I."/>
            <person name="Powell A.J."/>
            <person name="Barry K."/>
            <person name="Miller A.N."/>
            <person name="Grigoriev I.V."/>
            <person name="Debuchy R."/>
            <person name="Gladieux P."/>
            <person name="Hiltunen Thoren M."/>
            <person name="Johannesson H."/>
        </authorList>
    </citation>
    <scope>NUCLEOTIDE SEQUENCE</scope>
    <source>
        <strain evidence="2">CBS 757.83</strain>
    </source>
</reference>
<organism evidence="2 3">
    <name type="scientific">Parathielavia hyrcaniae</name>
    <dbReference type="NCBI Taxonomy" id="113614"/>
    <lineage>
        <taxon>Eukaryota</taxon>
        <taxon>Fungi</taxon>
        <taxon>Dikarya</taxon>
        <taxon>Ascomycota</taxon>
        <taxon>Pezizomycotina</taxon>
        <taxon>Sordariomycetes</taxon>
        <taxon>Sordariomycetidae</taxon>
        <taxon>Sordariales</taxon>
        <taxon>Chaetomiaceae</taxon>
        <taxon>Parathielavia</taxon>
    </lineage>
</organism>
<protein>
    <submittedName>
        <fullName evidence="2">Uncharacterized protein</fullName>
    </submittedName>
</protein>
<proteinExistence type="predicted"/>
<reference evidence="2" key="2">
    <citation type="submission" date="2023-05" db="EMBL/GenBank/DDBJ databases">
        <authorList>
            <consortium name="Lawrence Berkeley National Laboratory"/>
            <person name="Steindorff A."/>
            <person name="Hensen N."/>
            <person name="Bonometti L."/>
            <person name="Westerberg I."/>
            <person name="Brannstrom I.O."/>
            <person name="Guillou S."/>
            <person name="Cros-Aarteil S."/>
            <person name="Calhoun S."/>
            <person name="Haridas S."/>
            <person name="Kuo A."/>
            <person name="Mondo S."/>
            <person name="Pangilinan J."/>
            <person name="Riley R."/>
            <person name="Labutti K."/>
            <person name="Andreopoulos B."/>
            <person name="Lipzen A."/>
            <person name="Chen C."/>
            <person name="Yanf M."/>
            <person name="Daum C."/>
            <person name="Ng V."/>
            <person name="Clum A."/>
            <person name="Ohm R."/>
            <person name="Martin F."/>
            <person name="Silar P."/>
            <person name="Natvig D."/>
            <person name="Lalanne C."/>
            <person name="Gautier V."/>
            <person name="Ament-Velasquez S.L."/>
            <person name="Kruys A."/>
            <person name="Hutchinson M.I."/>
            <person name="Powell A.J."/>
            <person name="Barry K."/>
            <person name="Miller A.N."/>
            <person name="Grigoriev I.V."/>
            <person name="Debuchy R."/>
            <person name="Gladieux P."/>
            <person name="Thoren M.H."/>
            <person name="Johannesson H."/>
        </authorList>
    </citation>
    <scope>NUCLEOTIDE SEQUENCE</scope>
    <source>
        <strain evidence="2">CBS 757.83</strain>
    </source>
</reference>
<evidence type="ECO:0000313" key="3">
    <source>
        <dbReference type="Proteomes" id="UP001305647"/>
    </source>
</evidence>
<evidence type="ECO:0000313" key="2">
    <source>
        <dbReference type="EMBL" id="KAK4101005.1"/>
    </source>
</evidence>
<feature type="region of interest" description="Disordered" evidence="1">
    <location>
        <begin position="53"/>
        <end position="127"/>
    </location>
</feature>
<accession>A0AAN6T0W3</accession>
<dbReference type="AlphaFoldDB" id="A0AAN6T0W3"/>
<sequence length="145" mass="15962">MSERMNWDHHADHDLLTAMMQELQPTQEQLRGIMSRMHGFGYTCTVKAITQHLQKLRRKEDKNGGGGDASAGPSTPKPAGGGRKKSVALSVKKEPGSGTKRKSVVAISDDEEDVKPSKKAKDEAVKKEEFGEWWFCSDSDIAYAG</sequence>
<comment type="caution">
    <text evidence="2">The sequence shown here is derived from an EMBL/GenBank/DDBJ whole genome shotgun (WGS) entry which is preliminary data.</text>
</comment>